<dbReference type="SMART" id="SM00895">
    <property type="entry name" value="FCD"/>
    <property type="match status" value="1"/>
</dbReference>
<name>A0ABY5JRS4_9BACI</name>
<dbReference type="SMART" id="SM00345">
    <property type="entry name" value="HTH_GNTR"/>
    <property type="match status" value="1"/>
</dbReference>
<dbReference type="InterPro" id="IPR036388">
    <property type="entry name" value="WH-like_DNA-bd_sf"/>
</dbReference>
<sequence>MDYFNKWLKSNSLGENITQDLRMKIIYGEIPKETVLTENQMSTLFKTSRSPVREAFKTLSSEGLVKLGRMGAVVQGLSKKDIDEIYDVRFLVEGFCLKELSATFDDEKSTQLYKVLDMMELSAKYNSYIDFAYYDLLFHETIIQQTNHKRMLYLWDNIRHIVLCLLIVATETRFQESAETDVIGLIANHKLIIENLIARNYSELDTLVKKHYLDTKSTVVHAYLKKIKEVGNG</sequence>
<dbReference type="EMBL" id="CP101914">
    <property type="protein sequence ID" value="UUI03028.1"/>
    <property type="molecule type" value="Genomic_DNA"/>
</dbReference>
<dbReference type="Pfam" id="PF07729">
    <property type="entry name" value="FCD"/>
    <property type="match status" value="1"/>
</dbReference>
<dbReference type="InterPro" id="IPR011711">
    <property type="entry name" value="GntR_C"/>
</dbReference>
<evidence type="ECO:0000259" key="4">
    <source>
        <dbReference type="PROSITE" id="PS50949"/>
    </source>
</evidence>
<dbReference type="InterPro" id="IPR008920">
    <property type="entry name" value="TF_FadR/GntR_C"/>
</dbReference>
<dbReference type="RefSeq" id="WP_256708209.1">
    <property type="nucleotide sequence ID" value="NZ_CP101914.1"/>
</dbReference>
<organism evidence="5 6">
    <name type="scientific">Oceanobacillus jeddahense</name>
    <dbReference type="NCBI Taxonomy" id="1462527"/>
    <lineage>
        <taxon>Bacteria</taxon>
        <taxon>Bacillati</taxon>
        <taxon>Bacillota</taxon>
        <taxon>Bacilli</taxon>
        <taxon>Bacillales</taxon>
        <taxon>Bacillaceae</taxon>
        <taxon>Oceanobacillus</taxon>
    </lineage>
</organism>
<dbReference type="Gene3D" id="1.20.120.530">
    <property type="entry name" value="GntR ligand-binding domain-like"/>
    <property type="match status" value="1"/>
</dbReference>
<evidence type="ECO:0000256" key="1">
    <source>
        <dbReference type="ARBA" id="ARBA00023015"/>
    </source>
</evidence>
<dbReference type="SUPFAM" id="SSF46785">
    <property type="entry name" value="Winged helix' DNA-binding domain"/>
    <property type="match status" value="1"/>
</dbReference>
<dbReference type="SUPFAM" id="SSF48008">
    <property type="entry name" value="GntR ligand-binding domain-like"/>
    <property type="match status" value="1"/>
</dbReference>
<dbReference type="PRINTS" id="PR00035">
    <property type="entry name" value="HTHGNTR"/>
</dbReference>
<proteinExistence type="predicted"/>
<protein>
    <submittedName>
        <fullName evidence="5">GntR family transcriptional regulator</fullName>
    </submittedName>
</protein>
<evidence type="ECO:0000313" key="6">
    <source>
        <dbReference type="Proteomes" id="UP001059773"/>
    </source>
</evidence>
<evidence type="ECO:0000256" key="2">
    <source>
        <dbReference type="ARBA" id="ARBA00023125"/>
    </source>
</evidence>
<feature type="domain" description="HTH gntR-type" evidence="4">
    <location>
        <begin position="11"/>
        <end position="77"/>
    </location>
</feature>
<dbReference type="PROSITE" id="PS50949">
    <property type="entry name" value="HTH_GNTR"/>
    <property type="match status" value="1"/>
</dbReference>
<reference evidence="5" key="1">
    <citation type="submission" date="2022-07" db="EMBL/GenBank/DDBJ databases">
        <title>FELIX.</title>
        <authorList>
            <person name="Wan K.H."/>
            <person name="Park S."/>
            <person name="Lawrence Q."/>
            <person name="Eichenberger J.P."/>
            <person name="Booth B.W."/>
            <person name="Piaggio A.J."/>
            <person name="Chandler J.C."/>
            <person name="Franklin A.B."/>
            <person name="Celniker S.E."/>
        </authorList>
    </citation>
    <scope>NUCLEOTIDE SEQUENCE</scope>
    <source>
        <strain evidence="5">QA-1986 374</strain>
    </source>
</reference>
<dbReference type="InterPro" id="IPR000524">
    <property type="entry name" value="Tscrpt_reg_HTH_GntR"/>
</dbReference>
<dbReference type="Pfam" id="PF00392">
    <property type="entry name" value="GntR"/>
    <property type="match status" value="1"/>
</dbReference>
<dbReference type="Gene3D" id="1.10.10.10">
    <property type="entry name" value="Winged helix-like DNA-binding domain superfamily/Winged helix DNA-binding domain"/>
    <property type="match status" value="1"/>
</dbReference>
<evidence type="ECO:0000313" key="5">
    <source>
        <dbReference type="EMBL" id="UUI03028.1"/>
    </source>
</evidence>
<keyword evidence="3" id="KW-0804">Transcription</keyword>
<dbReference type="PANTHER" id="PTHR43537:SF24">
    <property type="entry name" value="GLUCONATE OPERON TRANSCRIPTIONAL REPRESSOR"/>
    <property type="match status" value="1"/>
</dbReference>
<dbReference type="Proteomes" id="UP001059773">
    <property type="component" value="Chromosome"/>
</dbReference>
<dbReference type="InterPro" id="IPR036390">
    <property type="entry name" value="WH_DNA-bd_sf"/>
</dbReference>
<gene>
    <name evidence="5" type="ORF">NP439_23855</name>
</gene>
<keyword evidence="1" id="KW-0805">Transcription regulation</keyword>
<keyword evidence="2" id="KW-0238">DNA-binding</keyword>
<dbReference type="PANTHER" id="PTHR43537">
    <property type="entry name" value="TRANSCRIPTIONAL REGULATOR, GNTR FAMILY"/>
    <property type="match status" value="1"/>
</dbReference>
<evidence type="ECO:0000256" key="3">
    <source>
        <dbReference type="ARBA" id="ARBA00023163"/>
    </source>
</evidence>
<keyword evidence="6" id="KW-1185">Reference proteome</keyword>
<accession>A0ABY5JRS4</accession>